<proteinExistence type="predicted"/>
<dbReference type="GeneID" id="79586307"/>
<dbReference type="Proteomes" id="UP000516126">
    <property type="component" value="Segment"/>
</dbReference>
<accession>A0A7G9UT40</accession>
<evidence type="ECO:0000313" key="3">
    <source>
        <dbReference type="Proteomes" id="UP000516126"/>
    </source>
</evidence>
<protein>
    <recommendedName>
        <fullName evidence="1">Tip attachment protein J domain-containing protein</fullName>
    </recommendedName>
</protein>
<reference evidence="2 3" key="1">
    <citation type="submission" date="2020-06" db="EMBL/GenBank/DDBJ databases">
        <authorList>
            <person name="Tamanaha E."/>
            <person name="Walsh S.E."/>
            <person name="Anton B.P."/>
            <person name="Fomenkov A."/>
            <person name="Xu S.-Y."/>
            <person name="Weigele P.R."/>
        </authorList>
    </citation>
    <scope>NUCLEOTIDE SEQUENCE [LARGE SCALE GENOMIC DNA]</scope>
</reference>
<name>A0A7G9UT40_9CAUD</name>
<sequence length="773" mass="82470">MGGGKKQTIGYKYFLGMHMVLCHGPVDKLTEIRVDDKLAWKGSSTGGQIMVCAPNLFGGKEREGGIGGFMLDYLNKSYGDRIDPPLDPSTTPIAASAGTVDVMMGKDDQVANTYLAGQLGGAIPAFRRVLGVVLRRVYLGNNPYLKLWAFRATRVHTRQNGLAQWYDAKAEIGDGDMNPAHIVREVLTDPDWGMGYPEGDMDETAFRLAADQLHSESMGMSLLWDTQQDLSDFLAIVLRHIDGSLYTDRSTGRFVLKLARGGYDESTLMVLDEENVIRVSDFKRRTVDELTNQVSVAYWEKSTGKDGSITVQDIALAANQGSTVGTTIQYPGFTNGSIATVAAARDLKALSTPLATATLYATRAAASLNIGDVFRFSWAEYGVENIVFRVTNIELGELQSNQIKLSVVEDVFSLTSASYAPPPPSEWQPPSGEALPSPYRLAMDTPYYLLVREIGDAQAQQLPKTAGYALAAGVSPGGTSMNMAMYVSAGAGYADQTDLSFCPTAVISAAYDDSPETTVMALGATTDWTIVEAGDLAVIGYGPSNAKEIVQIVSFTDTQVTVRRGVLDSLPLPVASGARLIVLGQGGEHTGMDSTEYASGEQVSVKLLTNAARGQLALESAPTDVTPILARQARPYPPGLVRVDGARKPATAAGPVSVTWAHRDRTQQTGDVLPTQDAASIGPETGTRYGMRFLDAGGAVLVARDNISGTSATGNLAYTGNVTMELYSITDAGESINRHRRTFAYTAAVGTTESTITAGTWTPDEVIFDGGGA</sequence>
<evidence type="ECO:0000313" key="2">
    <source>
        <dbReference type="EMBL" id="QNN97195.1"/>
    </source>
</evidence>
<evidence type="ECO:0000259" key="1">
    <source>
        <dbReference type="Pfam" id="PF13550"/>
    </source>
</evidence>
<keyword evidence="3" id="KW-1185">Reference proteome</keyword>
<organism evidence="2 3">
    <name type="scientific">Xanthomonas phage Xp12</name>
    <dbReference type="NCBI Taxonomy" id="2746072"/>
    <lineage>
        <taxon>Viruses</taxon>
        <taxon>Duplodnaviria</taxon>
        <taxon>Heunggongvirae</taxon>
        <taxon>Uroviricota</taxon>
        <taxon>Caudoviricetes</taxon>
        <taxon>Mesyanzhinovviridae</taxon>
        <taxon>Bradleyvirinae</taxon>
        <taxon>Bosavirus</taxon>
        <taxon>Bosavirus Xp12</taxon>
    </lineage>
</organism>
<dbReference type="KEGG" id="vg:79586307"/>
<feature type="domain" description="Tip attachment protein J" evidence="1">
    <location>
        <begin position="226"/>
        <end position="394"/>
    </location>
</feature>
<dbReference type="InterPro" id="IPR032876">
    <property type="entry name" value="J_dom"/>
</dbReference>
<dbReference type="Pfam" id="PF13550">
    <property type="entry name" value="Phage-tail_3"/>
    <property type="match status" value="1"/>
</dbReference>
<dbReference type="EMBL" id="MT664984">
    <property type="protein sequence ID" value="QNN97195.1"/>
    <property type="molecule type" value="Genomic_DNA"/>
</dbReference>
<dbReference type="RefSeq" id="YP_010738925.1">
    <property type="nucleotide sequence ID" value="NC_073033.1"/>
</dbReference>